<feature type="region of interest" description="Disordered" evidence="1">
    <location>
        <begin position="132"/>
        <end position="151"/>
    </location>
</feature>
<evidence type="ECO:0000313" key="3">
    <source>
        <dbReference type="Proteomes" id="UP000186406"/>
    </source>
</evidence>
<accession>A0A1M7ZCK6</accession>
<feature type="compositionally biased region" description="Gly residues" evidence="1">
    <location>
        <begin position="140"/>
        <end position="151"/>
    </location>
</feature>
<name>A0A1M7ZCK6_9HYPH</name>
<sequence>MSAFLFDEIIALRMAATALPPGPGRARLDSRLDRIAGLALIDDMERSGDLPPETAEAERARIAARARTMPACQEAGWNAAAEDPRLHGLERRAGAIEAALTAERPARRPARAVLQLVHDNPVARSHARLEAAFTPVPGPRNGGDAGGGNPA</sequence>
<protein>
    <submittedName>
        <fullName evidence="2">Uncharacterized protein</fullName>
    </submittedName>
</protein>
<organism evidence="2 3">
    <name type="scientific">Pseudoxanthobacter soli DSM 19599</name>
    <dbReference type="NCBI Taxonomy" id="1123029"/>
    <lineage>
        <taxon>Bacteria</taxon>
        <taxon>Pseudomonadati</taxon>
        <taxon>Pseudomonadota</taxon>
        <taxon>Alphaproteobacteria</taxon>
        <taxon>Hyphomicrobiales</taxon>
        <taxon>Segnochrobactraceae</taxon>
        <taxon>Pseudoxanthobacter</taxon>
    </lineage>
</organism>
<dbReference type="AlphaFoldDB" id="A0A1M7ZCK6"/>
<gene>
    <name evidence="2" type="ORF">SAMN02745172_01110</name>
</gene>
<proteinExistence type="predicted"/>
<reference evidence="2 3" key="1">
    <citation type="submission" date="2016-12" db="EMBL/GenBank/DDBJ databases">
        <authorList>
            <person name="Song W.-J."/>
            <person name="Kurnit D.M."/>
        </authorList>
    </citation>
    <scope>NUCLEOTIDE SEQUENCE [LARGE SCALE GENOMIC DNA]</scope>
    <source>
        <strain evidence="2 3">DSM 19599</strain>
    </source>
</reference>
<dbReference type="RefSeq" id="WP_073626419.1">
    <property type="nucleotide sequence ID" value="NZ_FRXO01000002.1"/>
</dbReference>
<dbReference type="EMBL" id="FRXO01000002">
    <property type="protein sequence ID" value="SHO62628.1"/>
    <property type="molecule type" value="Genomic_DNA"/>
</dbReference>
<evidence type="ECO:0000313" key="2">
    <source>
        <dbReference type="EMBL" id="SHO62628.1"/>
    </source>
</evidence>
<evidence type="ECO:0000256" key="1">
    <source>
        <dbReference type="SAM" id="MobiDB-lite"/>
    </source>
</evidence>
<keyword evidence="3" id="KW-1185">Reference proteome</keyword>
<dbReference type="Proteomes" id="UP000186406">
    <property type="component" value="Unassembled WGS sequence"/>
</dbReference>